<protein>
    <submittedName>
        <fullName evidence="2">Uncharacterized protein</fullName>
    </submittedName>
</protein>
<accession>A0AAV8Q0G7</accession>
<organism evidence="2 3">
    <name type="scientific">Ensete ventricosum</name>
    <name type="common">Abyssinian banana</name>
    <name type="synonym">Musa ensete</name>
    <dbReference type="NCBI Taxonomy" id="4639"/>
    <lineage>
        <taxon>Eukaryota</taxon>
        <taxon>Viridiplantae</taxon>
        <taxon>Streptophyta</taxon>
        <taxon>Embryophyta</taxon>
        <taxon>Tracheophyta</taxon>
        <taxon>Spermatophyta</taxon>
        <taxon>Magnoliopsida</taxon>
        <taxon>Liliopsida</taxon>
        <taxon>Zingiberales</taxon>
        <taxon>Musaceae</taxon>
        <taxon>Ensete</taxon>
    </lineage>
</organism>
<comment type="caution">
    <text evidence="2">The sequence shown here is derived from an EMBL/GenBank/DDBJ whole genome shotgun (WGS) entry which is preliminary data.</text>
</comment>
<reference evidence="2 3" key="1">
    <citation type="submission" date="2022-12" db="EMBL/GenBank/DDBJ databases">
        <title>Chromosome-scale assembly of the Ensete ventricosum genome.</title>
        <authorList>
            <person name="Dussert Y."/>
            <person name="Stocks J."/>
            <person name="Wendawek A."/>
            <person name="Woldeyes F."/>
            <person name="Nichols R.A."/>
            <person name="Borrell J.S."/>
        </authorList>
    </citation>
    <scope>NUCLEOTIDE SEQUENCE [LARGE SCALE GENOMIC DNA]</scope>
    <source>
        <strain evidence="3">cv. Maze</strain>
        <tissue evidence="2">Seeds</tissue>
    </source>
</reference>
<dbReference type="PROSITE" id="PS51257">
    <property type="entry name" value="PROKAR_LIPOPROTEIN"/>
    <property type="match status" value="1"/>
</dbReference>
<name>A0AAV8Q0G7_ENSVE</name>
<gene>
    <name evidence="2" type="ORF">OPV22_027566</name>
</gene>
<feature type="region of interest" description="Disordered" evidence="1">
    <location>
        <begin position="32"/>
        <end position="67"/>
    </location>
</feature>
<dbReference type="EMBL" id="JAQQAF010000008">
    <property type="protein sequence ID" value="KAJ8465014.1"/>
    <property type="molecule type" value="Genomic_DNA"/>
</dbReference>
<proteinExistence type="predicted"/>
<keyword evidence="3" id="KW-1185">Reference proteome</keyword>
<evidence type="ECO:0000313" key="2">
    <source>
        <dbReference type="EMBL" id="KAJ8465014.1"/>
    </source>
</evidence>
<dbReference type="Proteomes" id="UP001222027">
    <property type="component" value="Unassembled WGS sequence"/>
</dbReference>
<sequence length="67" mass="7458">MMQTKEENPVATCNIFVSDLSFYGVFATSACERSREDIKRPPLPSLLTDSSGSSAEEKGLIRKQSFR</sequence>
<evidence type="ECO:0000313" key="3">
    <source>
        <dbReference type="Proteomes" id="UP001222027"/>
    </source>
</evidence>
<dbReference type="AlphaFoldDB" id="A0AAV8Q0G7"/>
<evidence type="ECO:0000256" key="1">
    <source>
        <dbReference type="SAM" id="MobiDB-lite"/>
    </source>
</evidence>